<dbReference type="Pfam" id="PF01546">
    <property type="entry name" value="Peptidase_M20"/>
    <property type="match status" value="1"/>
</dbReference>
<dbReference type="GO" id="GO:0016805">
    <property type="term" value="F:dipeptidase activity"/>
    <property type="evidence" value="ECO:0007669"/>
    <property type="project" value="TreeGrafter"/>
</dbReference>
<dbReference type="Proteomes" id="UP000521943">
    <property type="component" value="Unassembled WGS sequence"/>
</dbReference>
<dbReference type="NCBIfam" id="TIGR01891">
    <property type="entry name" value="amidohydrolases"/>
    <property type="match status" value="1"/>
</dbReference>
<dbReference type="SUPFAM" id="SSF55031">
    <property type="entry name" value="Bacterial exopeptidase dimerisation domain"/>
    <property type="match status" value="1"/>
</dbReference>
<evidence type="ECO:0000256" key="1">
    <source>
        <dbReference type="ARBA" id="ARBA00006247"/>
    </source>
</evidence>
<name>A0A8H6IC72_9AGAR</name>
<feature type="compositionally biased region" description="Low complexity" evidence="2">
    <location>
        <begin position="37"/>
        <end position="46"/>
    </location>
</feature>
<feature type="region of interest" description="Disordered" evidence="2">
    <location>
        <begin position="1"/>
        <end position="46"/>
    </location>
</feature>
<sequence length="494" mass="53208">MDSRSPLPGCFGGMISRRTQRKKQGPPTQAPRPASPGPSTSTGSTCCTPHEKQLLDKDVESYSPCCDFTYVVDGDDQGWLPSELPPSYTTTGESANDHSVAQTIDDTVDSFNAKLRELSCKIHAHPELMFEERYAHDLLTDFMSGQGFLVTKHYLGLPTAWRAEFSYGSGGRVVGINSEMDALRGLGHACGHNLIAVSGVGVALSLKAAMEAHRTPGKIILLGTPAEEAGGGKIILLERGGYKEMDVCIMCHPSPGSERSASVGPTIAMQAIEVEYFGQSAHAGAAPWEGTNALDAAFLAYSSVSLLRQQMKPEQRIHGIVQGKDWSPNVIPDYAKMRWLVRSPTYAELLPLVKRARNCFEAAATATSCVCKVTAERPYYDLQQNRVLGNAFADIVGNRYGVQTTQAGTTASTDFGNISYSLPALHPAFAIPTAPHGGNHTAAFTKAAATQEAHDAMLVITKGLALLGYRILEDAQFLLEVQSEFIAQTNLRSQ</sequence>
<reference evidence="4 5" key="1">
    <citation type="submission" date="2020-07" db="EMBL/GenBank/DDBJ databases">
        <title>Comparative genomics of pyrophilous fungi reveals a link between fire events and developmental genes.</title>
        <authorList>
            <consortium name="DOE Joint Genome Institute"/>
            <person name="Steindorff A.S."/>
            <person name="Carver A."/>
            <person name="Calhoun S."/>
            <person name="Stillman K."/>
            <person name="Liu H."/>
            <person name="Lipzen A."/>
            <person name="Pangilinan J."/>
            <person name="Labutti K."/>
            <person name="Bruns T.D."/>
            <person name="Grigoriev I.V."/>
        </authorList>
    </citation>
    <scope>NUCLEOTIDE SEQUENCE [LARGE SCALE GENOMIC DNA]</scope>
    <source>
        <strain evidence="4 5">CBS 144469</strain>
    </source>
</reference>
<proteinExistence type="inferred from homology"/>
<accession>A0A8H6IC72</accession>
<comment type="caution">
    <text evidence="4">The sequence shown here is derived from an EMBL/GenBank/DDBJ whole genome shotgun (WGS) entry which is preliminary data.</text>
</comment>
<dbReference type="Gene3D" id="3.40.630.10">
    <property type="entry name" value="Zn peptidases"/>
    <property type="match status" value="1"/>
</dbReference>
<dbReference type="Pfam" id="PF07687">
    <property type="entry name" value="M20_dimer"/>
    <property type="match status" value="1"/>
</dbReference>
<dbReference type="PANTHER" id="PTHR30575:SF0">
    <property type="entry name" value="XAA-ARG DIPEPTIDASE"/>
    <property type="match status" value="1"/>
</dbReference>
<evidence type="ECO:0000313" key="5">
    <source>
        <dbReference type="Proteomes" id="UP000521943"/>
    </source>
</evidence>
<dbReference type="InterPro" id="IPR011650">
    <property type="entry name" value="Peptidase_M20_dimer"/>
</dbReference>
<evidence type="ECO:0000256" key="2">
    <source>
        <dbReference type="SAM" id="MobiDB-lite"/>
    </source>
</evidence>
<dbReference type="AlphaFoldDB" id="A0A8H6IC72"/>
<evidence type="ECO:0000313" key="4">
    <source>
        <dbReference type="EMBL" id="KAF6761707.1"/>
    </source>
</evidence>
<dbReference type="OrthoDB" id="6119954at2759"/>
<protein>
    <recommendedName>
        <fullName evidence="3">Peptidase M20 dimerisation domain-containing protein</fullName>
    </recommendedName>
</protein>
<dbReference type="PANTHER" id="PTHR30575">
    <property type="entry name" value="PEPTIDASE M20"/>
    <property type="match status" value="1"/>
</dbReference>
<organism evidence="4 5">
    <name type="scientific">Ephemerocybe angulata</name>
    <dbReference type="NCBI Taxonomy" id="980116"/>
    <lineage>
        <taxon>Eukaryota</taxon>
        <taxon>Fungi</taxon>
        <taxon>Dikarya</taxon>
        <taxon>Basidiomycota</taxon>
        <taxon>Agaricomycotina</taxon>
        <taxon>Agaricomycetes</taxon>
        <taxon>Agaricomycetidae</taxon>
        <taxon>Agaricales</taxon>
        <taxon>Agaricineae</taxon>
        <taxon>Psathyrellaceae</taxon>
        <taxon>Ephemerocybe</taxon>
    </lineage>
</organism>
<dbReference type="FunFam" id="3.30.70.360:FF:000004">
    <property type="entry name" value="Peptidase M20 domain-containing protein 2"/>
    <property type="match status" value="1"/>
</dbReference>
<dbReference type="EMBL" id="JACGCI010000009">
    <property type="protein sequence ID" value="KAF6761707.1"/>
    <property type="molecule type" value="Genomic_DNA"/>
</dbReference>
<keyword evidence="5" id="KW-1185">Reference proteome</keyword>
<dbReference type="InterPro" id="IPR017439">
    <property type="entry name" value="Amidohydrolase"/>
</dbReference>
<feature type="domain" description="Peptidase M20 dimerisation" evidence="3">
    <location>
        <begin position="273"/>
        <end position="363"/>
    </location>
</feature>
<dbReference type="InterPro" id="IPR036264">
    <property type="entry name" value="Bact_exopeptidase_dim_dom"/>
</dbReference>
<dbReference type="CDD" id="cd05672">
    <property type="entry name" value="M20_ACY1L2-like"/>
    <property type="match status" value="1"/>
</dbReference>
<dbReference type="Gene3D" id="3.30.70.360">
    <property type="match status" value="1"/>
</dbReference>
<gene>
    <name evidence="4" type="ORF">DFP72DRAFT_628878</name>
</gene>
<dbReference type="SUPFAM" id="SSF53187">
    <property type="entry name" value="Zn-dependent exopeptidases"/>
    <property type="match status" value="1"/>
</dbReference>
<comment type="similarity">
    <text evidence="1">Belongs to the peptidase M20A family.</text>
</comment>
<dbReference type="InterPro" id="IPR002933">
    <property type="entry name" value="Peptidase_M20"/>
</dbReference>
<evidence type="ECO:0000259" key="3">
    <source>
        <dbReference type="Pfam" id="PF07687"/>
    </source>
</evidence>
<dbReference type="InterPro" id="IPR052030">
    <property type="entry name" value="Peptidase_M20/M20A_hydrolases"/>
</dbReference>